<dbReference type="InterPro" id="IPR039920">
    <property type="entry name" value="MMS19"/>
</dbReference>
<dbReference type="Pfam" id="PF14500">
    <property type="entry name" value="MMS19_N"/>
    <property type="match status" value="1"/>
</dbReference>
<evidence type="ECO:0000256" key="5">
    <source>
        <dbReference type="RuleBase" id="RU367072"/>
    </source>
</evidence>
<dbReference type="Pfam" id="PF12460">
    <property type="entry name" value="MMS19_C"/>
    <property type="match status" value="2"/>
</dbReference>
<comment type="similarity">
    <text evidence="2 5">Belongs to the MET18/MMS19 family.</text>
</comment>
<dbReference type="GO" id="GO:0005634">
    <property type="term" value="C:nucleus"/>
    <property type="evidence" value="ECO:0007669"/>
    <property type="project" value="UniProtKB-SubCell"/>
</dbReference>
<protein>
    <recommendedName>
        <fullName evidence="5">MMS19 nucleotide excision repair protein</fullName>
    </recommendedName>
</protein>
<dbReference type="GO" id="GO:0006281">
    <property type="term" value="P:DNA repair"/>
    <property type="evidence" value="ECO:0007669"/>
    <property type="project" value="UniProtKB-UniRule"/>
</dbReference>
<dbReference type="GO" id="GO:0016226">
    <property type="term" value="P:iron-sulfur cluster assembly"/>
    <property type="evidence" value="ECO:0007669"/>
    <property type="project" value="UniProtKB-UniRule"/>
</dbReference>
<keyword evidence="5" id="KW-0227">DNA damage</keyword>
<evidence type="ECO:0000256" key="1">
    <source>
        <dbReference type="ARBA" id="ARBA00004123"/>
    </source>
</evidence>
<dbReference type="InterPro" id="IPR029240">
    <property type="entry name" value="MMS19_N"/>
</dbReference>
<dbReference type="InterPro" id="IPR011989">
    <property type="entry name" value="ARM-like"/>
</dbReference>
<evidence type="ECO:0000259" key="6">
    <source>
        <dbReference type="Pfam" id="PF12460"/>
    </source>
</evidence>
<comment type="subcellular location">
    <subcellularLocation>
        <location evidence="1 5">Nucleus</location>
    </subcellularLocation>
</comment>
<keyword evidence="4 5" id="KW-0539">Nucleus</keyword>
<dbReference type="PANTHER" id="PTHR12891">
    <property type="entry name" value="DNA REPAIR/TRANSCRIPTION PROTEIN MET18/MMS19"/>
    <property type="match status" value="1"/>
</dbReference>
<evidence type="ECO:0000313" key="8">
    <source>
        <dbReference type="EMBL" id="KAF9508163.1"/>
    </source>
</evidence>
<comment type="function">
    <text evidence="5">Key component of the cytosolic iron-sulfur protein assembly (CIA) complex, a multiprotein complex that mediates the incorporation of iron-sulfur cluster into apoproteins specifically involved in DNA metabolism and genomic integrity. In the CIA complex, MMS19 acts as an adapter between early-acting CIA components and a subset of cellular target iron-sulfur proteins.</text>
</comment>
<keyword evidence="5" id="KW-0234">DNA repair</keyword>
<dbReference type="GO" id="GO:0051604">
    <property type="term" value="P:protein maturation"/>
    <property type="evidence" value="ECO:0007669"/>
    <property type="project" value="UniProtKB-UniRule"/>
</dbReference>
<dbReference type="SUPFAM" id="SSF48371">
    <property type="entry name" value="ARM repeat"/>
    <property type="match status" value="1"/>
</dbReference>
<keyword evidence="9" id="KW-1185">Reference proteome</keyword>
<evidence type="ECO:0000313" key="9">
    <source>
        <dbReference type="Proteomes" id="UP000886523"/>
    </source>
</evidence>
<dbReference type="Proteomes" id="UP000886523">
    <property type="component" value="Unassembled WGS sequence"/>
</dbReference>
<sequence>MKALVQSIRLIVFGIIDSLMLRHREALKGLGSQFVSERPRNLIVSFAIMRVLLIEFNVLSQIDNLFDITFCYFPITFKPPPGDVYGVTTDDLRDGLQSCLNATPLFGPLALPLLLEKLSASTGNLKRDTLQTLESCLPVYGRAVALNYAPELWESFKIEIFQPADPDTEGSALRATQSLIRTLYSLQDIPTSGEIQADGLIVDIVQECKKILREPEKSQAQHAIKLLSACICTTAPIRQYVLSQGAICVISGSTHMIGLSYRGHILAGLTGFIMAVNQAYKSGVVDDVEQPLDTFKDQIIGAFSSGINVASCRRAALEGLHQIVQIRRLVPIAELGLLVHIINEHLNPKEEDHDDLRPEALKVVLAISQITTKPVEEISLPHLFLFLPDITPSRNALREHATYRRALDSLATICVQPPLFETFVIRLCSKLDMLCSPMRQPLDDEADAAYAHAILLALKNVLVIKIRDAHTDIPKYLDQLALPLYWIFIRAAVSSAPPLASSDIRVVSLAAKIITLIARSLPLERALFAAYQSGTTTPLLAGRRLPGMQSHSPPFLWSLVEATNERQSLAMFHTISSIFNKRLEDAQPFLQTRLPEFWEESIASATVPIEARRRALLGYIWALLVRNDPRVNVCVNRLFSIFSDPQLGWHAAKAVGEFGRGGGDVLTKRNFSVIRMLHTQRFMTSTLPQIIAGCKISPDLTEHTTYLIALTSLINSVPKAMFLSELPTIMPFLLRGLDVPDEEMRANIINTLNAVAKDESSSQVNVISEHASTIVTALLRNADYEITKSSRLRATALQCLGMFPSIVKYSVLHPQRNHVISRLSKALDDPKRSVRKEAVDTRSHWFAYQG</sequence>
<dbReference type="EMBL" id="MU129064">
    <property type="protein sequence ID" value="KAF9508163.1"/>
    <property type="molecule type" value="Genomic_DNA"/>
</dbReference>
<dbReference type="PANTHER" id="PTHR12891:SF0">
    <property type="entry name" value="MMS19 NUCLEOTIDE EXCISION REPAIR PROTEIN HOMOLOG"/>
    <property type="match status" value="1"/>
</dbReference>
<reference evidence="8" key="1">
    <citation type="journal article" date="2020" name="Nat. Commun.">
        <title>Large-scale genome sequencing of mycorrhizal fungi provides insights into the early evolution of symbiotic traits.</title>
        <authorList>
            <person name="Miyauchi S."/>
            <person name="Kiss E."/>
            <person name="Kuo A."/>
            <person name="Drula E."/>
            <person name="Kohler A."/>
            <person name="Sanchez-Garcia M."/>
            <person name="Morin E."/>
            <person name="Andreopoulos B."/>
            <person name="Barry K.W."/>
            <person name="Bonito G."/>
            <person name="Buee M."/>
            <person name="Carver A."/>
            <person name="Chen C."/>
            <person name="Cichocki N."/>
            <person name="Clum A."/>
            <person name="Culley D."/>
            <person name="Crous P.W."/>
            <person name="Fauchery L."/>
            <person name="Girlanda M."/>
            <person name="Hayes R.D."/>
            <person name="Keri Z."/>
            <person name="LaButti K."/>
            <person name="Lipzen A."/>
            <person name="Lombard V."/>
            <person name="Magnuson J."/>
            <person name="Maillard F."/>
            <person name="Murat C."/>
            <person name="Nolan M."/>
            <person name="Ohm R.A."/>
            <person name="Pangilinan J."/>
            <person name="Pereira M.F."/>
            <person name="Perotto S."/>
            <person name="Peter M."/>
            <person name="Pfister S."/>
            <person name="Riley R."/>
            <person name="Sitrit Y."/>
            <person name="Stielow J.B."/>
            <person name="Szollosi G."/>
            <person name="Zifcakova L."/>
            <person name="Stursova M."/>
            <person name="Spatafora J.W."/>
            <person name="Tedersoo L."/>
            <person name="Vaario L.M."/>
            <person name="Yamada A."/>
            <person name="Yan M."/>
            <person name="Wang P."/>
            <person name="Xu J."/>
            <person name="Bruns T."/>
            <person name="Baldrian P."/>
            <person name="Vilgalys R."/>
            <person name="Dunand C."/>
            <person name="Henrissat B."/>
            <person name="Grigoriev I.V."/>
            <person name="Hibbett D."/>
            <person name="Nagy L.G."/>
            <person name="Martin F.M."/>
        </authorList>
    </citation>
    <scope>NUCLEOTIDE SEQUENCE</scope>
    <source>
        <strain evidence="8">UP504</strain>
    </source>
</reference>
<accession>A0A9P6DR81</accession>
<feature type="domain" description="MMS19 N-terminal" evidence="7">
    <location>
        <begin position="1"/>
        <end position="162"/>
    </location>
</feature>
<feature type="domain" description="MMS19 C-terminal" evidence="6">
    <location>
        <begin position="407"/>
        <end position="525"/>
    </location>
</feature>
<keyword evidence="3" id="KW-0677">Repeat</keyword>
<feature type="domain" description="MMS19 C-terminal" evidence="6">
    <location>
        <begin position="558"/>
        <end position="804"/>
    </location>
</feature>
<dbReference type="AlphaFoldDB" id="A0A9P6DR81"/>
<comment type="caution">
    <text evidence="8">The sequence shown here is derived from an EMBL/GenBank/DDBJ whole genome shotgun (WGS) entry which is preliminary data.</text>
</comment>
<dbReference type="Gene3D" id="1.25.10.10">
    <property type="entry name" value="Leucine-rich Repeat Variant"/>
    <property type="match status" value="1"/>
</dbReference>
<organism evidence="8 9">
    <name type="scientific">Hydnum rufescens UP504</name>
    <dbReference type="NCBI Taxonomy" id="1448309"/>
    <lineage>
        <taxon>Eukaryota</taxon>
        <taxon>Fungi</taxon>
        <taxon>Dikarya</taxon>
        <taxon>Basidiomycota</taxon>
        <taxon>Agaricomycotina</taxon>
        <taxon>Agaricomycetes</taxon>
        <taxon>Cantharellales</taxon>
        <taxon>Hydnaceae</taxon>
        <taxon>Hydnum</taxon>
    </lineage>
</organism>
<dbReference type="OrthoDB" id="342900at2759"/>
<evidence type="ECO:0000256" key="3">
    <source>
        <dbReference type="ARBA" id="ARBA00022737"/>
    </source>
</evidence>
<proteinExistence type="inferred from homology"/>
<dbReference type="InterPro" id="IPR024687">
    <property type="entry name" value="MMS19_C"/>
</dbReference>
<name>A0A9P6DR81_9AGAM</name>
<dbReference type="GO" id="GO:0097361">
    <property type="term" value="C:cytosolic [4Fe-4S] assembly targeting complex"/>
    <property type="evidence" value="ECO:0007669"/>
    <property type="project" value="UniProtKB-UniRule"/>
</dbReference>
<evidence type="ECO:0000256" key="4">
    <source>
        <dbReference type="ARBA" id="ARBA00023242"/>
    </source>
</evidence>
<gene>
    <name evidence="8" type="ORF">BS47DRAFT_1350735</name>
</gene>
<evidence type="ECO:0000259" key="7">
    <source>
        <dbReference type="Pfam" id="PF14500"/>
    </source>
</evidence>
<evidence type="ECO:0000256" key="2">
    <source>
        <dbReference type="ARBA" id="ARBA00009340"/>
    </source>
</evidence>
<dbReference type="InterPro" id="IPR016024">
    <property type="entry name" value="ARM-type_fold"/>
</dbReference>